<evidence type="ECO:0000256" key="7">
    <source>
        <dbReference type="PIRSR" id="PIRSR604809-2"/>
    </source>
</evidence>
<dbReference type="Gene3D" id="3.10.20.70">
    <property type="entry name" value="Glutamine synthetase, N-terminal domain"/>
    <property type="match status" value="1"/>
</dbReference>
<evidence type="ECO:0000256" key="2">
    <source>
        <dbReference type="ARBA" id="ARBA00009897"/>
    </source>
</evidence>
<feature type="binding site" evidence="8">
    <location>
        <position position="216"/>
    </location>
    <ligand>
        <name>Mg(2+)</name>
        <dbReference type="ChEBI" id="CHEBI:18420"/>
        <label>1</label>
    </ligand>
</feature>
<evidence type="ECO:0000256" key="8">
    <source>
        <dbReference type="PIRSR" id="PIRSR604809-3"/>
    </source>
</evidence>
<protein>
    <recommendedName>
        <fullName evidence="5">Glutamine synthetase I beta</fullName>
    </recommendedName>
</protein>
<dbReference type="InterPro" id="IPR004809">
    <property type="entry name" value="Gln_synth_I"/>
</dbReference>
<feature type="binding site" evidence="8">
    <location>
        <position position="272"/>
    </location>
    <ligand>
        <name>Mg(2+)</name>
        <dbReference type="ChEBI" id="CHEBI:18420"/>
        <label>1</label>
    </ligand>
</feature>
<feature type="binding site" evidence="8">
    <location>
        <position position="134"/>
    </location>
    <ligand>
        <name>Mg(2+)</name>
        <dbReference type="ChEBI" id="CHEBI:18420"/>
        <label>1</label>
    </ligand>
</feature>
<feature type="binding site" evidence="6">
    <location>
        <position position="329"/>
    </location>
    <ligand>
        <name>L-glutamate</name>
        <dbReference type="ChEBI" id="CHEBI:29985"/>
    </ligand>
</feature>
<dbReference type="PATRIC" id="fig|1359163.3.peg.684"/>
<comment type="cofactor">
    <cofactor evidence="8">
        <name>Mg(2+)</name>
        <dbReference type="ChEBI" id="CHEBI:18420"/>
    </cofactor>
    <text evidence="8">Binds 2 Mg(2+) ions per subunit.</text>
</comment>
<dbReference type="Proteomes" id="UP000033562">
    <property type="component" value="Unassembled WGS sequence"/>
</dbReference>
<keyword evidence="14" id="KW-0436">Ligase</keyword>
<evidence type="ECO:0000256" key="3">
    <source>
        <dbReference type="ARBA" id="ARBA00011258"/>
    </source>
</evidence>
<evidence type="ECO:0000256" key="5">
    <source>
        <dbReference type="ARBA" id="ARBA00033230"/>
    </source>
</evidence>
<dbReference type="GO" id="GO:0005737">
    <property type="term" value="C:cytoplasm"/>
    <property type="evidence" value="ECO:0007669"/>
    <property type="project" value="TreeGrafter"/>
</dbReference>
<gene>
    <name evidence="14" type="primary">glnA</name>
    <name evidence="14" type="ORF">NLO413_0709</name>
</gene>
<dbReference type="Pfam" id="PF03951">
    <property type="entry name" value="Gln-synt_N"/>
    <property type="match status" value="1"/>
</dbReference>
<dbReference type="EMBL" id="LANX01000001">
    <property type="protein sequence ID" value="KJV69321.1"/>
    <property type="molecule type" value="Genomic_DNA"/>
</dbReference>
<evidence type="ECO:0000256" key="1">
    <source>
        <dbReference type="ARBA" id="ARBA00003117"/>
    </source>
</evidence>
<dbReference type="InterPro" id="IPR008147">
    <property type="entry name" value="Gln_synt_N"/>
</dbReference>
<dbReference type="PROSITE" id="PS00181">
    <property type="entry name" value="GLNA_ATP"/>
    <property type="match status" value="1"/>
</dbReference>
<feature type="binding site" evidence="8">
    <location>
        <position position="361"/>
    </location>
    <ligand>
        <name>Mg(2+)</name>
        <dbReference type="ChEBI" id="CHEBI:18420"/>
        <label>1</label>
    </ligand>
</feature>
<dbReference type="STRING" id="1359163.NLO413_0709"/>
<proteinExistence type="inferred from homology"/>
<dbReference type="Pfam" id="PF00120">
    <property type="entry name" value="Gln-synt_C"/>
    <property type="match status" value="1"/>
</dbReference>
<feature type="modified residue" description="O-AMP-tyrosine" evidence="9">
    <location>
        <position position="401"/>
    </location>
</feature>
<dbReference type="NCBIfam" id="TIGR00653">
    <property type="entry name" value="GlnA"/>
    <property type="match status" value="1"/>
</dbReference>
<dbReference type="SUPFAM" id="SSF55931">
    <property type="entry name" value="Glutamine synthetase/guanido kinase"/>
    <property type="match status" value="1"/>
</dbReference>
<dbReference type="AlphaFoldDB" id="A0A0F3NNH6"/>
<evidence type="ECO:0000256" key="11">
    <source>
        <dbReference type="RuleBase" id="RU000384"/>
    </source>
</evidence>
<feature type="domain" description="GS beta-grasp" evidence="12">
    <location>
        <begin position="15"/>
        <end position="99"/>
    </location>
</feature>
<evidence type="ECO:0000256" key="6">
    <source>
        <dbReference type="PIRSR" id="PIRSR604809-1"/>
    </source>
</evidence>
<comment type="function">
    <text evidence="1">Catalyzes the ATP-dependent biosynthesis of glutamine from glutamate and ammonia.</text>
</comment>
<dbReference type="InterPro" id="IPR027303">
    <property type="entry name" value="Gln_synth_gly_rich_site"/>
</dbReference>
<evidence type="ECO:0000313" key="14">
    <source>
        <dbReference type="EMBL" id="KJV69321.1"/>
    </source>
</evidence>
<dbReference type="PROSITE" id="PS51987">
    <property type="entry name" value="GS_CATALYTIC"/>
    <property type="match status" value="1"/>
</dbReference>
<dbReference type="GO" id="GO:0004356">
    <property type="term" value="F:glutamine synthetase activity"/>
    <property type="evidence" value="ECO:0007669"/>
    <property type="project" value="InterPro"/>
</dbReference>
<feature type="binding site" evidence="8">
    <location>
        <position position="223"/>
    </location>
    <ligand>
        <name>Mg(2+)</name>
        <dbReference type="ChEBI" id="CHEBI:18420"/>
        <label>1</label>
    </ligand>
</feature>
<feature type="binding site" evidence="6">
    <location>
        <begin position="267"/>
        <end position="268"/>
    </location>
    <ligand>
        <name>L-glutamate</name>
        <dbReference type="ChEBI" id="CHEBI:29985"/>
    </ligand>
</feature>
<dbReference type="OrthoDB" id="9807095at2"/>
<comment type="subunit">
    <text evidence="3">Oligomer of 12 subunits arranged in the form of two hexameric ring.</text>
</comment>
<dbReference type="SUPFAM" id="SSF54368">
    <property type="entry name" value="Glutamine synthetase, N-terminal domain"/>
    <property type="match status" value="1"/>
</dbReference>
<evidence type="ECO:0000313" key="15">
    <source>
        <dbReference type="Proteomes" id="UP000033562"/>
    </source>
</evidence>
<feature type="binding site" evidence="6">
    <location>
        <position position="341"/>
    </location>
    <ligand>
        <name>L-glutamate</name>
        <dbReference type="ChEBI" id="CHEBI:29985"/>
    </ligand>
</feature>
<keyword evidence="4" id="KW-0535">Nitrogen fixation</keyword>
<dbReference type="GO" id="GO:0016020">
    <property type="term" value="C:membrane"/>
    <property type="evidence" value="ECO:0007669"/>
    <property type="project" value="TreeGrafter"/>
</dbReference>
<reference evidence="14 15" key="1">
    <citation type="submission" date="2015-02" db="EMBL/GenBank/DDBJ databases">
        <title>Genome Sequencing of Rickettsiales.</title>
        <authorList>
            <person name="Daugherty S.C."/>
            <person name="Su Q."/>
            <person name="Abolude K."/>
            <person name="Beier-Sexton M."/>
            <person name="Carlyon J.A."/>
            <person name="Carter R."/>
            <person name="Day N.P."/>
            <person name="Dumler S.J."/>
            <person name="Dyachenko V."/>
            <person name="Godinez A."/>
            <person name="Kurtti T.J."/>
            <person name="Lichay M."/>
            <person name="Mullins K.E."/>
            <person name="Ott S."/>
            <person name="Pappas-Brown V."/>
            <person name="Paris D.H."/>
            <person name="Patel P."/>
            <person name="Richards A.L."/>
            <person name="Sadzewicz L."/>
            <person name="Sears K."/>
            <person name="Seidman D."/>
            <person name="Sengamalay N."/>
            <person name="Stenos J."/>
            <person name="Tallon L.J."/>
            <person name="Vincent G."/>
            <person name="Fraser C.M."/>
            <person name="Munderloh U."/>
            <person name="Dunning-Hotopp J.C."/>
        </authorList>
    </citation>
    <scope>NUCLEOTIDE SEQUENCE [LARGE SCALE GENOMIC DNA]</scope>
    <source>
        <strain evidence="14 15">RAC413</strain>
    </source>
</reference>
<dbReference type="InterPro" id="IPR008146">
    <property type="entry name" value="Gln_synth_cat_dom"/>
</dbReference>
<dbReference type="PANTHER" id="PTHR43407:SF2">
    <property type="entry name" value="GLUTAMINE SYNTHETASE"/>
    <property type="match status" value="1"/>
</dbReference>
<accession>A0A0F3NNH6</accession>
<comment type="caution">
    <text evidence="14">The sequence shown here is derived from an EMBL/GenBank/DDBJ whole genome shotgun (WGS) entry which is preliminary data.</text>
</comment>
<dbReference type="PANTHER" id="PTHR43407">
    <property type="entry name" value="GLUTAMINE SYNTHETASE"/>
    <property type="match status" value="1"/>
</dbReference>
<keyword evidence="8" id="KW-0479">Metal-binding</keyword>
<dbReference type="PROSITE" id="PS51986">
    <property type="entry name" value="GS_BETA_GRASP"/>
    <property type="match status" value="1"/>
</dbReference>
<dbReference type="GO" id="GO:0046872">
    <property type="term" value="F:metal ion binding"/>
    <property type="evidence" value="ECO:0007669"/>
    <property type="project" value="UniProtKB-KW"/>
</dbReference>
<dbReference type="InterPro" id="IPR014746">
    <property type="entry name" value="Gln_synth/guanido_kin_cat_dom"/>
</dbReference>
<feature type="binding site" evidence="7">
    <location>
        <begin position="274"/>
        <end position="276"/>
    </location>
    <ligand>
        <name>ATP</name>
        <dbReference type="ChEBI" id="CHEBI:30616"/>
    </ligand>
</feature>
<dbReference type="GO" id="GO:0006542">
    <property type="term" value="P:glutamine biosynthetic process"/>
    <property type="evidence" value="ECO:0007669"/>
    <property type="project" value="InterPro"/>
</dbReference>
<dbReference type="Gene3D" id="3.30.590.10">
    <property type="entry name" value="Glutamine synthetase/guanido kinase, catalytic domain"/>
    <property type="match status" value="1"/>
</dbReference>
<comment type="similarity">
    <text evidence="2 10 11">Belongs to the glutamine synthetase family.</text>
</comment>
<evidence type="ECO:0000259" key="12">
    <source>
        <dbReference type="PROSITE" id="PS51986"/>
    </source>
</evidence>
<evidence type="ECO:0000256" key="4">
    <source>
        <dbReference type="ARBA" id="ARBA00023231"/>
    </source>
</evidence>
<dbReference type="InterPro" id="IPR036651">
    <property type="entry name" value="Gln_synt_N_sf"/>
</dbReference>
<keyword evidence="9" id="KW-0597">Phosphoprotein</keyword>
<keyword evidence="7" id="KW-0547">Nucleotide-binding</keyword>
<evidence type="ECO:0000256" key="10">
    <source>
        <dbReference type="PROSITE-ProRule" id="PRU01330"/>
    </source>
</evidence>
<keyword evidence="8" id="KW-0460">Magnesium</keyword>
<feature type="binding site" evidence="7">
    <location>
        <begin position="226"/>
        <end position="228"/>
    </location>
    <ligand>
        <name>ATP</name>
        <dbReference type="ChEBI" id="CHEBI:30616"/>
    </ligand>
</feature>
<feature type="binding site" evidence="7">
    <location>
        <position position="341"/>
    </location>
    <ligand>
        <name>ATP</name>
        <dbReference type="ChEBI" id="CHEBI:30616"/>
    </ligand>
</feature>
<organism evidence="14 15">
    <name type="scientific">Candidatus Neoehrlichia procyonis str. RAC413</name>
    <dbReference type="NCBI Taxonomy" id="1359163"/>
    <lineage>
        <taxon>Bacteria</taxon>
        <taxon>Pseudomonadati</taxon>
        <taxon>Pseudomonadota</taxon>
        <taxon>Alphaproteobacteria</taxon>
        <taxon>Rickettsiales</taxon>
        <taxon>Anaplasmataceae</taxon>
        <taxon>Candidatus Neoehrlichia</taxon>
    </lineage>
</organism>
<dbReference type="GO" id="GO:0019740">
    <property type="term" value="P:nitrogen utilization"/>
    <property type="evidence" value="ECO:0007669"/>
    <property type="project" value="TreeGrafter"/>
</dbReference>
<feature type="domain" description="GS catalytic" evidence="13">
    <location>
        <begin position="107"/>
        <end position="472"/>
    </location>
</feature>
<feature type="binding site" evidence="6">
    <location>
        <position position="363"/>
    </location>
    <ligand>
        <name>L-glutamate</name>
        <dbReference type="ChEBI" id="CHEBI:29985"/>
    </ligand>
</feature>
<evidence type="ECO:0000259" key="13">
    <source>
        <dbReference type="PROSITE" id="PS51987"/>
    </source>
</evidence>
<keyword evidence="15" id="KW-1185">Reference proteome</keyword>
<evidence type="ECO:0000256" key="9">
    <source>
        <dbReference type="PIRSR" id="PIRSR604809-50"/>
    </source>
</evidence>
<name>A0A0F3NNH6_9RICK</name>
<sequence>MFLSIEDFLNYIDKHSIKFVDLRFSDLLGKWHHITRSTCSLDVLTLSSGINFDSSSIAGWQSIEKSDMILLPDVTTSFVDPFCAQSTIVIICNVINTHNQLEYSKDPRYTAKKASQYLLSTSIADKCYFGPEMEFFVFDDVKFNINAYQAYFKLQSSESNISSSDNKKFYNNHGHHQKPKSGYIPVPPIDALHDIRSEVLTMLSEIGMIPLLHHHEVATSQCEVGFQYDELVLSADNVQKCKYIVRNVASSYNKTATFMPKPVHNDNGSGMHCHQSLWKNGVNIFVNKDGSLSETCLHYIGGIIKYGKAINAFTNPSTNSYKRLVPHFEAPICLVYSYENRSAAIRIPHVPNCNMEAKRIEVRFPDPLANPYLCFASQLMAGLYGIKNKIDPGVAIEKNLYTLDKAELSAFPSVANSLEESLLHLDNNREFLLEGNVFTNEQIDSYIKLKTIEAQELYSYPHPIEFINYYSL</sequence>
<dbReference type="SMART" id="SM01230">
    <property type="entry name" value="Gln-synt_C"/>
    <property type="match status" value="1"/>
</dbReference>
<dbReference type="GO" id="GO:0005524">
    <property type="term" value="F:ATP binding"/>
    <property type="evidence" value="ECO:0007669"/>
    <property type="project" value="UniProtKB-KW"/>
</dbReference>
<feature type="binding site" evidence="8">
    <location>
        <position position="132"/>
    </location>
    <ligand>
        <name>Mg(2+)</name>
        <dbReference type="ChEBI" id="CHEBI:18420"/>
        <label>1</label>
    </ligand>
</feature>
<feature type="binding site" evidence="6">
    <location>
        <position position="323"/>
    </location>
    <ligand>
        <name>L-glutamate</name>
        <dbReference type="ChEBI" id="CHEBI:29985"/>
    </ligand>
</feature>
<keyword evidence="7" id="KW-0067">ATP-binding</keyword>